<keyword evidence="3" id="KW-1185">Reference proteome</keyword>
<feature type="region of interest" description="Disordered" evidence="1">
    <location>
        <begin position="386"/>
        <end position="421"/>
    </location>
</feature>
<reference evidence="2" key="1">
    <citation type="submission" date="2021-05" db="EMBL/GenBank/DDBJ databases">
        <title>A free-living protist that lacks canonical eukaryotic 1 DNA replication and segregation systems.</title>
        <authorList>
            <person name="Salas-Leiva D.E."/>
            <person name="Tromer E.C."/>
            <person name="Curtis B.A."/>
            <person name="Jerlstrom-Hultqvist J."/>
            <person name="Kolisko M."/>
            <person name="Yi Z."/>
            <person name="Salas-Leiva J.S."/>
            <person name="Gallot-Lavallee L."/>
            <person name="Kops G.J.P.L."/>
            <person name="Archibald J.M."/>
            <person name="Simpson A.G.B."/>
            <person name="Roger A.J."/>
        </authorList>
    </citation>
    <scope>NUCLEOTIDE SEQUENCE</scope>
    <source>
        <strain evidence="2">BICM</strain>
    </source>
</reference>
<evidence type="ECO:0000313" key="3">
    <source>
        <dbReference type="Proteomes" id="UP000717585"/>
    </source>
</evidence>
<proteinExistence type="predicted"/>
<feature type="compositionally biased region" description="Basic residues" evidence="1">
    <location>
        <begin position="127"/>
        <end position="136"/>
    </location>
</feature>
<accession>A0A8J6AXH0</accession>
<feature type="region of interest" description="Disordered" evidence="1">
    <location>
        <begin position="113"/>
        <end position="136"/>
    </location>
</feature>
<evidence type="ECO:0000313" key="2">
    <source>
        <dbReference type="EMBL" id="KAG9390798.1"/>
    </source>
</evidence>
<sequence>MDINAVVSMLHLVLPQFMDEMDVFTGKHSSSEHLRYLMTMLAAVDVLRGSSQSIRGERHGRAYSKTIHTEFLRSFLLLEREVLNEDPEALEKMDALYSGDREETMMIVEVHDGEEDEPPVTSASSSHKTKKAHKRRLLSARKTQKLTFPSEIVHPDDAALPVERSAFLQKYLKTIKARLPSLERSVERVNRLGDMQTSLASLNHIADSLSEENLTVMRIYVAYNLTLYDYIAKDKFTVDPIIAPTAELTKMAEKQRSEFISRNQSYCTTRTRRTNKSSFYNDVQKHATNMGVKSIERSHIIIGMMLLTYADFGKFLEAGLIPRDTGDARELANMVLESFFMAYNSEGGTRAALMQELKDGVTDTDRLSMMEQMFALSVETNSLTYVKPSPETECEERSGSGKRKGNVTESGDDDGKRAQLE</sequence>
<dbReference type="EMBL" id="JAHDYR010000062">
    <property type="protein sequence ID" value="KAG9390798.1"/>
    <property type="molecule type" value="Genomic_DNA"/>
</dbReference>
<evidence type="ECO:0000256" key="1">
    <source>
        <dbReference type="SAM" id="MobiDB-lite"/>
    </source>
</evidence>
<dbReference type="Proteomes" id="UP000717585">
    <property type="component" value="Unassembled WGS sequence"/>
</dbReference>
<name>A0A8J6AXH0_9EUKA</name>
<protein>
    <submittedName>
        <fullName evidence="2">Uncharacterized protein</fullName>
    </submittedName>
</protein>
<organism evidence="2 3">
    <name type="scientific">Carpediemonas membranifera</name>
    <dbReference type="NCBI Taxonomy" id="201153"/>
    <lineage>
        <taxon>Eukaryota</taxon>
        <taxon>Metamonada</taxon>
        <taxon>Carpediemonas-like organisms</taxon>
        <taxon>Carpediemonas</taxon>
    </lineage>
</organism>
<dbReference type="AlphaFoldDB" id="A0A8J6AXH0"/>
<comment type="caution">
    <text evidence="2">The sequence shown here is derived from an EMBL/GenBank/DDBJ whole genome shotgun (WGS) entry which is preliminary data.</text>
</comment>
<gene>
    <name evidence="2" type="ORF">J8273_7053</name>
</gene>